<proteinExistence type="predicted"/>
<sequence length="156" mass="17047">MRYLARADYAPLKNLARELVRLCGGGKHAAEISRACESSISGYVSNTSPQFMPIDVVADLEAHTGQRIISQYLVDLTNELSSPVREVNPLLMAAALGGDLGAFCVAATQAMEDGHLTNQELDDLIKKAETILFSVQKIHDSLSKYRQQRRVSNAAE</sequence>
<dbReference type="RefSeq" id="WP_380252413.1">
    <property type="nucleotide sequence ID" value="NZ_JBHUII010000006.1"/>
</dbReference>
<evidence type="ECO:0008006" key="3">
    <source>
        <dbReference type="Google" id="ProtNLM"/>
    </source>
</evidence>
<protein>
    <recommendedName>
        <fullName evidence="3">Cyclodeaminase/cyclohydrolase domain-containing protein</fullName>
    </recommendedName>
</protein>
<evidence type="ECO:0000313" key="2">
    <source>
        <dbReference type="Proteomes" id="UP001597294"/>
    </source>
</evidence>
<accession>A0ABW5BP43</accession>
<comment type="caution">
    <text evidence="1">The sequence shown here is derived from an EMBL/GenBank/DDBJ whole genome shotgun (WGS) entry which is preliminary data.</text>
</comment>
<organism evidence="1 2">
    <name type="scientific">Kiloniella antarctica</name>
    <dbReference type="NCBI Taxonomy" id="1550907"/>
    <lineage>
        <taxon>Bacteria</taxon>
        <taxon>Pseudomonadati</taxon>
        <taxon>Pseudomonadota</taxon>
        <taxon>Alphaproteobacteria</taxon>
        <taxon>Rhodospirillales</taxon>
        <taxon>Kiloniellaceae</taxon>
        <taxon>Kiloniella</taxon>
    </lineage>
</organism>
<dbReference type="EMBL" id="JBHUII010000006">
    <property type="protein sequence ID" value="MFD2206611.1"/>
    <property type="molecule type" value="Genomic_DNA"/>
</dbReference>
<reference evidence="2" key="1">
    <citation type="journal article" date="2019" name="Int. J. Syst. Evol. Microbiol.">
        <title>The Global Catalogue of Microorganisms (GCM) 10K type strain sequencing project: providing services to taxonomists for standard genome sequencing and annotation.</title>
        <authorList>
            <consortium name="The Broad Institute Genomics Platform"/>
            <consortium name="The Broad Institute Genome Sequencing Center for Infectious Disease"/>
            <person name="Wu L."/>
            <person name="Ma J."/>
        </authorList>
    </citation>
    <scope>NUCLEOTIDE SEQUENCE [LARGE SCALE GENOMIC DNA]</scope>
    <source>
        <strain evidence="2">CGMCC 4.7192</strain>
    </source>
</reference>
<keyword evidence="2" id="KW-1185">Reference proteome</keyword>
<evidence type="ECO:0000313" key="1">
    <source>
        <dbReference type="EMBL" id="MFD2206611.1"/>
    </source>
</evidence>
<dbReference type="Proteomes" id="UP001597294">
    <property type="component" value="Unassembled WGS sequence"/>
</dbReference>
<name>A0ABW5BP43_9PROT</name>
<gene>
    <name evidence="1" type="ORF">ACFSKO_13340</name>
</gene>